<dbReference type="OrthoDB" id="3521766at2"/>
<gene>
    <name evidence="3" type="ORF">EIB73_00425</name>
</gene>
<dbReference type="Pfam" id="PF13180">
    <property type="entry name" value="PDZ_2"/>
    <property type="match status" value="1"/>
</dbReference>
<dbReference type="GO" id="GO:0004190">
    <property type="term" value="F:aspartic-type endopeptidase activity"/>
    <property type="evidence" value="ECO:0007669"/>
    <property type="project" value="InterPro"/>
</dbReference>
<name>A0A3G8XIW3_9FLAO</name>
<dbReference type="GO" id="GO:0006508">
    <property type="term" value="P:proteolysis"/>
    <property type="evidence" value="ECO:0007669"/>
    <property type="project" value="InterPro"/>
</dbReference>
<feature type="domain" description="Peptidase A2" evidence="2">
    <location>
        <begin position="51"/>
        <end position="86"/>
    </location>
</feature>
<accession>A0A3G8XIW3</accession>
<dbReference type="KEGG" id="ccas:EIB73_00425"/>
<dbReference type="Gene3D" id="2.30.42.10">
    <property type="match status" value="1"/>
</dbReference>
<sequence>MKFLNFLLLFIFATSFAQKGFEITDSKKALIPFQLINNLILIPVNINGVNLSFLLDSGVKETILFSLDDKEINFKETEKVKFSGLGESFEIEGLSSENNIVKIGKNYEDLKHMIYIILDESINFSSHVGVPVNGIIGYNFFMNHAIEINYQSKYITVFNTEKDAEKRSRRSREFPITIEKNKPYIIADVEMTSQKVPSKMLIDLGNSDALWLFPKLIENFEYNRPNIDDYLGRGFNGDVFGKRSRIHRLYLDEFVFEKPLTAMPDEYSIQNLKLVPNRKGSIGNEILRRFTVIFDYPNNRLFLKKNRSFNDPFLFNSSGLDVQHDGMEWEKDVVTIETKRTNTDIEGTPVYNAVSAFHYNFILKPKFSVAGCRKDSPCYIAGIRKNDKFISINRKKVGDLTLQKINNLFKSEDGTKISIQIERNNEIKNFVITLVDPIPYQDEN</sequence>
<dbReference type="PROSITE" id="PS50175">
    <property type="entry name" value="ASP_PROT_RETROV"/>
    <property type="match status" value="1"/>
</dbReference>
<dbReference type="EMBL" id="CP034159">
    <property type="protein sequence ID" value="AZI31727.1"/>
    <property type="molecule type" value="Genomic_DNA"/>
</dbReference>
<dbReference type="InterPro" id="IPR036034">
    <property type="entry name" value="PDZ_sf"/>
</dbReference>
<evidence type="ECO:0000313" key="4">
    <source>
        <dbReference type="Proteomes" id="UP000270185"/>
    </source>
</evidence>
<organism evidence="3 4">
    <name type="scientific">Kaistella carnis</name>
    <dbReference type="NCBI Taxonomy" id="1241979"/>
    <lineage>
        <taxon>Bacteria</taxon>
        <taxon>Pseudomonadati</taxon>
        <taxon>Bacteroidota</taxon>
        <taxon>Flavobacteriia</taxon>
        <taxon>Flavobacteriales</taxon>
        <taxon>Weeksellaceae</taxon>
        <taxon>Chryseobacterium group</taxon>
        <taxon>Kaistella</taxon>
    </lineage>
</organism>
<dbReference type="Pfam" id="PF13650">
    <property type="entry name" value="Asp_protease_2"/>
    <property type="match status" value="1"/>
</dbReference>
<proteinExistence type="predicted"/>
<dbReference type="SUPFAM" id="SSF50156">
    <property type="entry name" value="PDZ domain-like"/>
    <property type="match status" value="1"/>
</dbReference>
<evidence type="ECO:0000256" key="1">
    <source>
        <dbReference type="ARBA" id="ARBA00022801"/>
    </source>
</evidence>
<evidence type="ECO:0000313" key="3">
    <source>
        <dbReference type="EMBL" id="AZI31727.1"/>
    </source>
</evidence>
<evidence type="ECO:0000259" key="2">
    <source>
        <dbReference type="PROSITE" id="PS50175"/>
    </source>
</evidence>
<dbReference type="Gene3D" id="2.40.70.10">
    <property type="entry name" value="Acid Proteases"/>
    <property type="match status" value="1"/>
</dbReference>
<reference evidence="4" key="1">
    <citation type="submission" date="2018-11" db="EMBL/GenBank/DDBJ databases">
        <title>Proposal to divide the Flavobacteriaceae and reorganize its genera based on Amino Acid Identity values calculated from whole genome sequences.</title>
        <authorList>
            <person name="Nicholson A.C."/>
            <person name="Gulvik C.A."/>
            <person name="Whitney A.M."/>
            <person name="Humrighouse B.W."/>
            <person name="Bell M."/>
            <person name="Holmes B."/>
            <person name="Steigerwalt A.G."/>
            <person name="Villarma A."/>
            <person name="Sheth M."/>
            <person name="Batra D."/>
            <person name="Pryor J."/>
            <person name="Bernardet J.-F."/>
            <person name="Hugo C."/>
            <person name="Kampfer P."/>
            <person name="Newman J.D."/>
            <person name="McQuiston J.R."/>
        </authorList>
    </citation>
    <scope>NUCLEOTIDE SEQUENCE [LARGE SCALE GENOMIC DNA]</scope>
    <source>
        <strain evidence="4">G0081</strain>
    </source>
</reference>
<dbReference type="RefSeq" id="WP_125021560.1">
    <property type="nucleotide sequence ID" value="NZ_CP034159.1"/>
</dbReference>
<dbReference type="AlphaFoldDB" id="A0A3G8XIW3"/>
<dbReference type="InterPro" id="IPR021109">
    <property type="entry name" value="Peptidase_aspartic_dom_sf"/>
</dbReference>
<keyword evidence="4" id="KW-1185">Reference proteome</keyword>
<dbReference type="Proteomes" id="UP000270185">
    <property type="component" value="Chromosome"/>
</dbReference>
<protein>
    <submittedName>
        <fullName evidence="3">Peptide-binding protein</fullName>
    </submittedName>
</protein>
<dbReference type="InterPro" id="IPR001478">
    <property type="entry name" value="PDZ"/>
</dbReference>
<keyword evidence="1" id="KW-0378">Hydrolase</keyword>
<dbReference type="InterPro" id="IPR001995">
    <property type="entry name" value="Peptidase_A2_cat"/>
</dbReference>